<dbReference type="GO" id="GO:1901673">
    <property type="term" value="P:regulation of mitotic spindle assembly"/>
    <property type="evidence" value="ECO:0007669"/>
    <property type="project" value="TreeGrafter"/>
</dbReference>
<dbReference type="GO" id="GO:0008017">
    <property type="term" value="F:microtubule binding"/>
    <property type="evidence" value="ECO:0007669"/>
    <property type="project" value="TreeGrafter"/>
</dbReference>
<dbReference type="InterPro" id="IPR029774">
    <property type="entry name" value="CSAP"/>
</dbReference>
<evidence type="ECO:0000256" key="1">
    <source>
        <dbReference type="SAM" id="MobiDB-lite"/>
    </source>
</evidence>
<dbReference type="GO" id="GO:0035869">
    <property type="term" value="C:ciliary transition zone"/>
    <property type="evidence" value="ECO:0007669"/>
    <property type="project" value="TreeGrafter"/>
</dbReference>
<dbReference type="AlphaFoldDB" id="A0AAD9PDT0"/>
<protein>
    <submittedName>
        <fullName evidence="2">Uncharacterized protein</fullName>
    </submittedName>
</protein>
<dbReference type="Pfam" id="PF15748">
    <property type="entry name" value="CCSAP"/>
    <property type="match status" value="1"/>
</dbReference>
<evidence type="ECO:0000313" key="2">
    <source>
        <dbReference type="EMBL" id="KAK2192935.1"/>
    </source>
</evidence>
<feature type="compositionally biased region" description="Basic residues" evidence="1">
    <location>
        <begin position="8"/>
        <end position="17"/>
    </location>
</feature>
<name>A0AAD9PDT0_RIDPI</name>
<evidence type="ECO:0000313" key="3">
    <source>
        <dbReference type="Proteomes" id="UP001209878"/>
    </source>
</evidence>
<keyword evidence="3" id="KW-1185">Reference proteome</keyword>
<proteinExistence type="predicted"/>
<dbReference type="Proteomes" id="UP001209878">
    <property type="component" value="Unassembled WGS sequence"/>
</dbReference>
<feature type="non-terminal residue" evidence="2">
    <location>
        <position position="1"/>
    </location>
</feature>
<dbReference type="GO" id="GO:0005814">
    <property type="term" value="C:centriole"/>
    <property type="evidence" value="ECO:0007669"/>
    <property type="project" value="TreeGrafter"/>
</dbReference>
<dbReference type="PANTHER" id="PTHR31022">
    <property type="entry name" value="CENTRIOLE, CILIA AND SPINDLE-ASSOCIATED PROTEIN"/>
    <property type="match status" value="1"/>
</dbReference>
<dbReference type="EMBL" id="JAODUO010000020">
    <property type="protein sequence ID" value="KAK2192935.1"/>
    <property type="molecule type" value="Genomic_DNA"/>
</dbReference>
<sequence>CPEVWVRSNKHRGHHYKSPCSIDGHSDNRDKKPDRWRTKHRHVAHSSSSPESADRRVYRSPPCPSANVNGNRAVRPPASVSVTKKPPFVTYGSQCREREIGTKKTHNVLAATDLHPTAIQALKRRELVKAIKQKQSRTTSDRPKSQQSMMSEFDQKMNKATSKWETEYQSHYPRYCNTEYERNIMSRQHTARSVQNFWIDW</sequence>
<feature type="compositionally biased region" description="Basic and acidic residues" evidence="1">
    <location>
        <begin position="24"/>
        <end position="36"/>
    </location>
</feature>
<dbReference type="GO" id="GO:0036064">
    <property type="term" value="C:ciliary basal body"/>
    <property type="evidence" value="ECO:0007669"/>
    <property type="project" value="TreeGrafter"/>
</dbReference>
<comment type="caution">
    <text evidence="2">The sequence shown here is derived from an EMBL/GenBank/DDBJ whole genome shotgun (WGS) entry which is preliminary data.</text>
</comment>
<dbReference type="GO" id="GO:0005819">
    <property type="term" value="C:spindle"/>
    <property type="evidence" value="ECO:0007669"/>
    <property type="project" value="TreeGrafter"/>
</dbReference>
<accession>A0AAD9PDT0</accession>
<feature type="region of interest" description="Disordered" evidence="1">
    <location>
        <begin position="132"/>
        <end position="156"/>
    </location>
</feature>
<dbReference type="PANTHER" id="PTHR31022:SF4">
    <property type="entry name" value="CENTRIOLE, CILIA AND SPINDLE-ASSOCIATED PROTEIN"/>
    <property type="match status" value="1"/>
</dbReference>
<feature type="region of interest" description="Disordered" evidence="1">
    <location>
        <begin position="1"/>
        <end position="81"/>
    </location>
</feature>
<gene>
    <name evidence="2" type="ORF">NP493_20g08037</name>
</gene>
<reference evidence="2" key="1">
    <citation type="journal article" date="2023" name="Mol. Biol. Evol.">
        <title>Third-Generation Sequencing Reveals the Adaptive Role of the Epigenome in Three Deep-Sea Polychaetes.</title>
        <authorList>
            <person name="Perez M."/>
            <person name="Aroh O."/>
            <person name="Sun Y."/>
            <person name="Lan Y."/>
            <person name="Juniper S.K."/>
            <person name="Young C.R."/>
            <person name="Angers B."/>
            <person name="Qian P.Y."/>
        </authorList>
    </citation>
    <scope>NUCLEOTIDE SEQUENCE</scope>
    <source>
        <strain evidence="2">R07B-5</strain>
    </source>
</reference>
<organism evidence="2 3">
    <name type="scientific">Ridgeia piscesae</name>
    <name type="common">Tubeworm</name>
    <dbReference type="NCBI Taxonomy" id="27915"/>
    <lineage>
        <taxon>Eukaryota</taxon>
        <taxon>Metazoa</taxon>
        <taxon>Spiralia</taxon>
        <taxon>Lophotrochozoa</taxon>
        <taxon>Annelida</taxon>
        <taxon>Polychaeta</taxon>
        <taxon>Sedentaria</taxon>
        <taxon>Canalipalpata</taxon>
        <taxon>Sabellida</taxon>
        <taxon>Siboglinidae</taxon>
        <taxon>Ridgeia</taxon>
    </lineage>
</organism>